<proteinExistence type="predicted"/>
<dbReference type="AlphaFoldDB" id="A0A1M5AV50"/>
<dbReference type="STRING" id="1121391.SAMN02745206_01797"/>
<accession>A0A1M5AV50</accession>
<dbReference type="Gene3D" id="3.30.70.1900">
    <property type="match status" value="1"/>
</dbReference>
<reference evidence="3" key="1">
    <citation type="submission" date="2016-11" db="EMBL/GenBank/DDBJ databases">
        <authorList>
            <person name="Varghese N."/>
            <person name="Submissions S."/>
        </authorList>
    </citation>
    <scope>NUCLEOTIDE SEQUENCE [LARGE SCALE GENOMIC DNA]</scope>
    <source>
        <strain evidence="3">DSM 9756</strain>
    </source>
</reference>
<dbReference type="Proteomes" id="UP000184076">
    <property type="component" value="Unassembled WGS sequence"/>
</dbReference>
<evidence type="ECO:0000313" key="3">
    <source>
        <dbReference type="Proteomes" id="UP000184076"/>
    </source>
</evidence>
<dbReference type="InterPro" id="IPR019267">
    <property type="entry name" value="CRISPR-assoc_Cas6_C"/>
</dbReference>
<keyword evidence="3" id="KW-1185">Reference proteome</keyword>
<gene>
    <name evidence="2" type="ORF">SAMN02745206_01797</name>
</gene>
<feature type="domain" description="CRISPR-associated protein Cas6 C-terminal" evidence="1">
    <location>
        <begin position="193"/>
        <end position="316"/>
    </location>
</feature>
<evidence type="ECO:0000259" key="1">
    <source>
        <dbReference type="Pfam" id="PF10040"/>
    </source>
</evidence>
<evidence type="ECO:0000313" key="2">
    <source>
        <dbReference type="EMBL" id="SHF34129.1"/>
    </source>
</evidence>
<organism evidence="2 3">
    <name type="scientific">Desulfacinum infernum DSM 9756</name>
    <dbReference type="NCBI Taxonomy" id="1121391"/>
    <lineage>
        <taxon>Bacteria</taxon>
        <taxon>Pseudomonadati</taxon>
        <taxon>Thermodesulfobacteriota</taxon>
        <taxon>Syntrophobacteria</taxon>
        <taxon>Syntrophobacterales</taxon>
        <taxon>Syntrophobacteraceae</taxon>
        <taxon>Desulfacinum</taxon>
    </lineage>
</organism>
<dbReference type="RefSeq" id="WP_073038657.1">
    <property type="nucleotide sequence ID" value="NZ_FQVB01000015.1"/>
</dbReference>
<protein>
    <submittedName>
        <fullName evidence="2">Uncharacterized conserved protein</fullName>
    </submittedName>
</protein>
<name>A0A1M5AV50_9BACT</name>
<sequence length="325" mass="36653">MKTLLDRFHCVRLRVDIRARSRVELPSYKGSTLRGALGMALKHSCCAARRRPCQECVLRSSCLYVYLFETPLVGESPLDLRYRNAPHPFVLQINMDGPVTLEPGALWSFGMTVIGRAMQWIPYLIMAVQRMGEIGIGKGRGTFDLERVVSLDGSGDPWEEVYAEGVLRLPEKRLPLTAGNGQGGASQGNAFSLRFLTPVRLVSQGEPVRVPEFPVFFSRLLNRLENLQRFHGEGETGDSLPFRELLDKARSVAIVENRTRWFDWERYSHRQRRKMRLGGLVGEVVYAGDLLEFEPYLSAGRWVNVGKGTSFGLGRYEVAQTTEGE</sequence>
<dbReference type="EMBL" id="FQVB01000015">
    <property type="protein sequence ID" value="SHF34129.1"/>
    <property type="molecule type" value="Genomic_DNA"/>
</dbReference>
<dbReference type="Pfam" id="PF10040">
    <property type="entry name" value="CRISPR_Cas6"/>
    <property type="match status" value="1"/>
</dbReference>